<gene>
    <name evidence="2" type="ordered locus">VMUT_0695</name>
</gene>
<dbReference type="KEGG" id="vmo:VMUT_0695"/>
<name>F0QVY2_VULM7</name>
<organism evidence="2 3">
    <name type="scientific">Vulcanisaeta moutnovskia (strain 768-28)</name>
    <dbReference type="NCBI Taxonomy" id="985053"/>
    <lineage>
        <taxon>Archaea</taxon>
        <taxon>Thermoproteota</taxon>
        <taxon>Thermoprotei</taxon>
        <taxon>Thermoproteales</taxon>
        <taxon>Thermoproteaceae</taxon>
        <taxon>Vulcanisaeta</taxon>
    </lineage>
</organism>
<evidence type="ECO:0000256" key="1">
    <source>
        <dbReference type="SAM" id="Phobius"/>
    </source>
</evidence>
<protein>
    <submittedName>
        <fullName evidence="2">Uncharacterized protein</fullName>
    </submittedName>
</protein>
<keyword evidence="1" id="KW-1133">Transmembrane helix</keyword>
<proteinExistence type="predicted"/>
<dbReference type="eggNOG" id="arCOG05503">
    <property type="taxonomic scope" value="Archaea"/>
</dbReference>
<reference evidence="2 3" key="1">
    <citation type="journal article" date="2011" name="J. Bacteriol.">
        <title>Complete genome sequence of 'Vulcanisaeta moutnovskia' strain 768-28, a novel member of the hyperthermophilic crenarchaeal genus vulcanisaeta.</title>
        <authorList>
            <person name="Gumerov V.M."/>
            <person name="Mardanov A.V."/>
            <person name="Beletsky A.V."/>
            <person name="Prokofeva M.I."/>
            <person name="Bonch-Osmolovskaya E.A."/>
            <person name="Ravin N.V."/>
            <person name="Skryabin K.G."/>
        </authorList>
    </citation>
    <scope>NUCLEOTIDE SEQUENCE [LARGE SCALE GENOMIC DNA]</scope>
    <source>
        <strain evidence="2 3">768-28</strain>
    </source>
</reference>
<evidence type="ECO:0000313" key="2">
    <source>
        <dbReference type="EMBL" id="ADY00906.1"/>
    </source>
</evidence>
<dbReference type="GeneID" id="10288347"/>
<accession>F0QVY2</accession>
<dbReference type="HOGENOM" id="CLU_438463_0_0_2"/>
<dbReference type="STRING" id="985053.VMUT_0695"/>
<dbReference type="RefSeq" id="WP_013604069.1">
    <property type="nucleotide sequence ID" value="NC_015151.1"/>
</dbReference>
<dbReference type="Proteomes" id="UP000007485">
    <property type="component" value="Chromosome"/>
</dbReference>
<evidence type="ECO:0000313" key="3">
    <source>
        <dbReference type="Proteomes" id="UP000007485"/>
    </source>
</evidence>
<dbReference type="EMBL" id="CP002529">
    <property type="protein sequence ID" value="ADY00906.1"/>
    <property type="molecule type" value="Genomic_DNA"/>
</dbReference>
<feature type="transmembrane region" description="Helical" evidence="1">
    <location>
        <begin position="577"/>
        <end position="601"/>
    </location>
</feature>
<sequence length="623" mass="68130">MIIGVFMVLPMLTYAQVTINYINMSIYYGNQSITNVINITSDQLVIPIYQYCSQESNVLFNAYLDPLSNLGIVSVSLVLYNGSFISIPVIDYSPKYISMEVNCSLPIYGVYLSIGSYDPYPLEALVIPSSNITYTLTQGSINASIPLIPGLNYIFAIVKIISISPAEASISNYLTAELSTEYSSINIGYLNTYAEITTYITYSSNIEITANGTTYIIITPYYYVPIGNNIENLVLSGSSKPMVMLTGAPWVKYSYDNCTVINPGIPGITPWTTYLSYTPYCIINSSINPITINFIGESLQELKCNNVFVTTQSGSILSLTGNLTINPTLSRVLYVTISGIRTIGIYLNSIPTSTVTVHIPLISRSSLSVTDELGNPINALIYLNVNGTLLPFMNGTCVYPGIYDIYALVNGELMDLGTSSIIQDNTLKIPIFSNYTLNIAIPQKCPDLNLELLIKYGNNQYVFPLSNIQQQIDIPNVVIGDHIQMALLGNGSVLYQRELIVNESNPESLVLSPRVINFIPMDLLNNELSTAVLNIGNLYYIGPGRYCVPINSSVGMVIYGNDVYVVNITNSNIYVRVWTLGALGIKSLLIILGLLTLLIVISSIVKGLGGRSGGGNNDYVVIN</sequence>
<keyword evidence="1" id="KW-0472">Membrane</keyword>
<dbReference type="AlphaFoldDB" id="F0QVY2"/>
<keyword evidence="3" id="KW-1185">Reference proteome</keyword>
<keyword evidence="1" id="KW-0812">Transmembrane</keyword>